<protein>
    <submittedName>
        <fullName evidence="1">Uncharacterized protein</fullName>
    </submittedName>
</protein>
<dbReference type="AlphaFoldDB" id="A0A8S4C1X0"/>
<evidence type="ECO:0000313" key="2">
    <source>
        <dbReference type="Proteomes" id="UP000837675"/>
    </source>
</evidence>
<dbReference type="Proteomes" id="UP000837675">
    <property type="component" value="Unassembled WGS sequence"/>
</dbReference>
<comment type="caution">
    <text evidence="1">The sequence shown here is derived from an EMBL/GenBank/DDBJ whole genome shotgun (WGS) entry which is preliminary data.</text>
</comment>
<reference evidence="1" key="1">
    <citation type="submission" date="2021-06" db="EMBL/GenBank/DDBJ databases">
        <authorList>
            <person name="Nardi T."/>
            <person name="Nardi T."/>
        </authorList>
    </citation>
    <scope>NUCLEOTIDE SEQUENCE</scope>
</reference>
<sequence length="106" mass="12413">MSRYCKILKVRCKKYCKKQQLSKKPGGWLRKKYWKPAISIKLIPNTIGSEIEITPEPTKYIYLKNIKQRLPVLYLQKEKVDNFKPDTSLINILIESGAKNTVQIKC</sequence>
<dbReference type="EMBL" id="CAJVAF010000330">
    <property type="protein sequence ID" value="CAG7598070.1"/>
    <property type="molecule type" value="Genomic_DNA"/>
</dbReference>
<organism evidence="1 2">
    <name type="scientific">Hyalomma marginatum</name>
    <dbReference type="NCBI Taxonomy" id="34627"/>
    <lineage>
        <taxon>Eukaryota</taxon>
        <taxon>Metazoa</taxon>
        <taxon>Ecdysozoa</taxon>
        <taxon>Arthropoda</taxon>
        <taxon>Chelicerata</taxon>
        <taxon>Arachnida</taxon>
        <taxon>Acari</taxon>
        <taxon>Parasitiformes</taxon>
        <taxon>Ixodida</taxon>
        <taxon>Ixodoidea</taxon>
        <taxon>Ixodidae</taxon>
        <taxon>Hyalomminae</taxon>
        <taxon>Hyalomma</taxon>
    </lineage>
</organism>
<proteinExistence type="predicted"/>
<accession>A0A8S4C1X0</accession>
<keyword evidence="2" id="KW-1185">Reference proteome</keyword>
<evidence type="ECO:0000313" key="1">
    <source>
        <dbReference type="EMBL" id="CAG7598070.1"/>
    </source>
</evidence>
<gene>
    <name evidence="1" type="ORF">MHYMCMPASI_00987</name>
</gene>
<name>A0A8S4C1X0_9ACAR</name>